<accession>A0A9Q0R7A6</accession>
<dbReference type="AlphaFoldDB" id="A0A9Q0R7A6"/>
<protein>
    <submittedName>
        <fullName evidence="3">Bro1 domain-containing protein brox</fullName>
    </submittedName>
</protein>
<evidence type="ECO:0000313" key="3">
    <source>
        <dbReference type="EMBL" id="KAJ5069133.1"/>
    </source>
</evidence>
<proteinExistence type="inferred from homology"/>
<comment type="caution">
    <text evidence="3">The sequence shown here is derived from an EMBL/GenBank/DDBJ whole genome shotgun (WGS) entry which is preliminary data.</text>
</comment>
<comment type="similarity">
    <text evidence="1">Belongs to the BROX family.</text>
</comment>
<reference evidence="3" key="1">
    <citation type="submission" date="2022-10" db="EMBL/GenBank/DDBJ databases">
        <title>Novel sulphate-reducing endosymbionts in the free-living metamonad Anaeramoeba.</title>
        <authorList>
            <person name="Jerlstrom-Hultqvist J."/>
            <person name="Cepicka I."/>
            <person name="Gallot-Lavallee L."/>
            <person name="Salas-Leiva D."/>
            <person name="Curtis B.A."/>
            <person name="Zahonova K."/>
            <person name="Pipaliya S."/>
            <person name="Dacks J."/>
            <person name="Roger A.J."/>
        </authorList>
    </citation>
    <scope>NUCLEOTIDE SEQUENCE</scope>
    <source>
        <strain evidence="3">BMAN</strain>
    </source>
</reference>
<evidence type="ECO:0000259" key="2">
    <source>
        <dbReference type="PROSITE" id="PS51180"/>
    </source>
</evidence>
<name>A0A9Q0R7A6_ANAIG</name>
<feature type="domain" description="BRO1" evidence="2">
    <location>
        <begin position="1"/>
        <end position="369"/>
    </location>
</feature>
<organism evidence="3 4">
    <name type="scientific">Anaeramoeba ignava</name>
    <name type="common">Anaerobic marine amoeba</name>
    <dbReference type="NCBI Taxonomy" id="1746090"/>
    <lineage>
        <taxon>Eukaryota</taxon>
        <taxon>Metamonada</taxon>
        <taxon>Anaeramoebidae</taxon>
        <taxon>Anaeramoeba</taxon>
    </lineage>
</organism>
<dbReference type="InterPro" id="IPR004328">
    <property type="entry name" value="BRO1_dom"/>
</dbReference>
<gene>
    <name evidence="3" type="ORF">M0811_11889</name>
</gene>
<dbReference type="EMBL" id="JAPDFW010000108">
    <property type="protein sequence ID" value="KAJ5069133.1"/>
    <property type="molecule type" value="Genomic_DNA"/>
</dbReference>
<dbReference type="SMART" id="SM01041">
    <property type="entry name" value="BRO1"/>
    <property type="match status" value="1"/>
</dbReference>
<dbReference type="Proteomes" id="UP001149090">
    <property type="component" value="Unassembled WGS sequence"/>
</dbReference>
<dbReference type="Pfam" id="PF03097">
    <property type="entry name" value="BRO1"/>
    <property type="match status" value="1"/>
</dbReference>
<dbReference type="OrthoDB" id="10266451at2759"/>
<evidence type="ECO:0000256" key="1">
    <source>
        <dbReference type="ARBA" id="ARBA00008901"/>
    </source>
</evidence>
<keyword evidence="4" id="KW-1185">Reference proteome</keyword>
<dbReference type="InterPro" id="IPR038898">
    <property type="entry name" value="BROX"/>
</dbReference>
<evidence type="ECO:0000313" key="4">
    <source>
        <dbReference type="Proteomes" id="UP001149090"/>
    </source>
</evidence>
<dbReference type="Gene3D" id="1.25.40.280">
    <property type="entry name" value="alix/aip1 like domains"/>
    <property type="match status" value="1"/>
</dbReference>
<dbReference type="PANTHER" id="PTHR23032">
    <property type="entry name" value="BRO1 DOMAIN-CONTAINING PROTEIN BROX"/>
    <property type="match status" value="1"/>
</dbReference>
<dbReference type="PANTHER" id="PTHR23032:SF13">
    <property type="entry name" value="BRO1 DOMAIN-CONTAINING PROTEIN BROX"/>
    <property type="match status" value="1"/>
</dbReference>
<dbReference type="PROSITE" id="PS51180">
    <property type="entry name" value="BRO1"/>
    <property type="match status" value="1"/>
</dbReference>
<dbReference type="InterPro" id="IPR038499">
    <property type="entry name" value="BRO1_sf"/>
</dbReference>
<sequence length="369" mass="42111">MFFRFPLPKPKKFSFETLFKFNKQNKQNKQILIQITQKRTELQKLSEMTIPSAIEQTQNYLSLILGLRNSVNNLEKIQLKTLLKLYWKSSSTQSTNYFPIVTDSEKCSKGLSLDISMVLNLIAILYLNYGISVFEKAEELEKDRVANDSIKYFQKSAGIFSKMAEEIESNGDPPQVHPPEFVPLYAKGMNLLSRSFANYIAMKKGELSDTKPMILAKLCIGSQNLIEQAEKTFKEKDTEWNSFSLAFQSYLPASKLIFYSMACKFLAQHFATKDKLGIALGYLEKATNYLKTIPKSTAINFASKIQNRIAEEVKDISRLKETYERTNTTVFLQNVVPIEDLPKLPDGLELAKETPFSLPKPPFSNLILI</sequence>